<dbReference type="AlphaFoldDB" id="A0A813H2R9"/>
<dbReference type="InterPro" id="IPR000719">
    <property type="entry name" value="Prot_kinase_dom"/>
</dbReference>
<dbReference type="InterPro" id="IPR008271">
    <property type="entry name" value="Ser/Thr_kinase_AS"/>
</dbReference>
<name>A0A813H2R9_POLGL</name>
<dbReference type="GO" id="GO:0005524">
    <property type="term" value="F:ATP binding"/>
    <property type="evidence" value="ECO:0007669"/>
    <property type="project" value="InterPro"/>
</dbReference>
<dbReference type="PROSITE" id="PS00108">
    <property type="entry name" value="PROTEIN_KINASE_ST"/>
    <property type="match status" value="1"/>
</dbReference>
<dbReference type="Pfam" id="PF00069">
    <property type="entry name" value="Pkinase"/>
    <property type="match status" value="1"/>
</dbReference>
<dbReference type="InterPro" id="IPR011009">
    <property type="entry name" value="Kinase-like_dom_sf"/>
</dbReference>
<dbReference type="EMBL" id="CAJNNV010030310">
    <property type="protein sequence ID" value="CAE8632103.1"/>
    <property type="molecule type" value="Genomic_DNA"/>
</dbReference>
<feature type="non-terminal residue" evidence="2">
    <location>
        <position position="1"/>
    </location>
</feature>
<sequence>LHHPAVPRYYGSVVRDRPDGRDFGLVSTLVQGQTLDELVRSGQWVADEKNLRVLAETLLEVCEHLASFAPPVVHRDIKPANVMLE</sequence>
<keyword evidence="3" id="KW-1185">Reference proteome</keyword>
<protein>
    <recommendedName>
        <fullName evidence="1">Protein kinase domain-containing protein</fullName>
    </recommendedName>
</protein>
<organism evidence="2 3">
    <name type="scientific">Polarella glacialis</name>
    <name type="common">Dinoflagellate</name>
    <dbReference type="NCBI Taxonomy" id="89957"/>
    <lineage>
        <taxon>Eukaryota</taxon>
        <taxon>Sar</taxon>
        <taxon>Alveolata</taxon>
        <taxon>Dinophyceae</taxon>
        <taxon>Suessiales</taxon>
        <taxon>Suessiaceae</taxon>
        <taxon>Polarella</taxon>
    </lineage>
</organism>
<proteinExistence type="predicted"/>
<dbReference type="Proteomes" id="UP000654075">
    <property type="component" value="Unassembled WGS sequence"/>
</dbReference>
<dbReference type="SUPFAM" id="SSF56112">
    <property type="entry name" value="Protein kinase-like (PK-like)"/>
    <property type="match status" value="1"/>
</dbReference>
<dbReference type="PROSITE" id="PS50011">
    <property type="entry name" value="PROTEIN_KINASE_DOM"/>
    <property type="match status" value="1"/>
</dbReference>
<dbReference type="Gene3D" id="1.10.510.10">
    <property type="entry name" value="Transferase(Phosphotransferase) domain 1"/>
    <property type="match status" value="1"/>
</dbReference>
<gene>
    <name evidence="2" type="ORF">PGLA1383_LOCUS48086</name>
</gene>
<accession>A0A813H2R9</accession>
<feature type="domain" description="Protein kinase" evidence="1">
    <location>
        <begin position="1"/>
        <end position="85"/>
    </location>
</feature>
<evidence type="ECO:0000313" key="3">
    <source>
        <dbReference type="Proteomes" id="UP000654075"/>
    </source>
</evidence>
<comment type="caution">
    <text evidence="2">The sequence shown here is derived from an EMBL/GenBank/DDBJ whole genome shotgun (WGS) entry which is preliminary data.</text>
</comment>
<evidence type="ECO:0000313" key="2">
    <source>
        <dbReference type="EMBL" id="CAE8632103.1"/>
    </source>
</evidence>
<dbReference type="GO" id="GO:0004672">
    <property type="term" value="F:protein kinase activity"/>
    <property type="evidence" value="ECO:0007669"/>
    <property type="project" value="InterPro"/>
</dbReference>
<evidence type="ECO:0000259" key="1">
    <source>
        <dbReference type="PROSITE" id="PS50011"/>
    </source>
</evidence>
<feature type="non-terminal residue" evidence="2">
    <location>
        <position position="85"/>
    </location>
</feature>
<reference evidence="2" key="1">
    <citation type="submission" date="2021-02" db="EMBL/GenBank/DDBJ databases">
        <authorList>
            <person name="Dougan E. K."/>
            <person name="Rhodes N."/>
            <person name="Thang M."/>
            <person name="Chan C."/>
        </authorList>
    </citation>
    <scope>NUCLEOTIDE SEQUENCE</scope>
</reference>